<evidence type="ECO:0000313" key="1">
    <source>
        <dbReference type="EMBL" id="CAD9581345.1"/>
    </source>
</evidence>
<organism evidence="1">
    <name type="scientific">Zooxanthella nutricula</name>
    <dbReference type="NCBI Taxonomy" id="1333877"/>
    <lineage>
        <taxon>Eukaryota</taxon>
        <taxon>Sar</taxon>
        <taxon>Alveolata</taxon>
        <taxon>Dinophyceae</taxon>
        <taxon>Peridiniales</taxon>
        <taxon>Peridiniales incertae sedis</taxon>
        <taxon>Zooxanthella</taxon>
    </lineage>
</organism>
<gene>
    <name evidence="1" type="ORF">BRAN1462_LOCUS31398</name>
</gene>
<protein>
    <submittedName>
        <fullName evidence="1">Uncharacterized protein</fullName>
    </submittedName>
</protein>
<name>A0A7S2P747_9DINO</name>
<proteinExistence type="predicted"/>
<dbReference type="AlphaFoldDB" id="A0A7S2P747"/>
<dbReference type="EMBL" id="HBGW01049322">
    <property type="protein sequence ID" value="CAD9581345.1"/>
    <property type="molecule type" value="Transcribed_RNA"/>
</dbReference>
<accession>A0A7S2P747</accession>
<reference evidence="1" key="1">
    <citation type="submission" date="2021-01" db="EMBL/GenBank/DDBJ databases">
        <authorList>
            <person name="Corre E."/>
            <person name="Pelletier E."/>
            <person name="Niang G."/>
            <person name="Scheremetjew M."/>
            <person name="Finn R."/>
            <person name="Kale V."/>
            <person name="Holt S."/>
            <person name="Cochrane G."/>
            <person name="Meng A."/>
            <person name="Brown T."/>
            <person name="Cohen L."/>
        </authorList>
    </citation>
    <scope>NUCLEOTIDE SEQUENCE</scope>
    <source>
        <strain evidence="1">RCC3387</strain>
    </source>
</reference>
<sequence length="100" mass="11649">MCCKRVESAADVTDFEWACFKRYGGIPGVNPSMYDCYGPGRGNPGYHACGHVKEYYERLPHPHYEDFEEWQLVDYGDFAGRIKRDYNHKAVRLTGRQPHM</sequence>